<protein>
    <recommendedName>
        <fullName evidence="1">DUF397 domain-containing protein</fullName>
    </recommendedName>
</protein>
<gene>
    <name evidence="2" type="ORF">SAMN05443665_1006137</name>
</gene>
<dbReference type="InterPro" id="IPR007278">
    <property type="entry name" value="DUF397"/>
</dbReference>
<dbReference type="Pfam" id="PF04149">
    <property type="entry name" value="DUF397"/>
    <property type="match status" value="1"/>
</dbReference>
<dbReference type="EMBL" id="FZOR01000006">
    <property type="protein sequence ID" value="SNS59351.1"/>
    <property type="molecule type" value="Genomic_DNA"/>
</dbReference>
<name>A0A239FR23_9ACTN</name>
<feature type="domain" description="DUF397" evidence="1">
    <location>
        <begin position="5"/>
        <end position="57"/>
    </location>
</feature>
<sequence>MDCVTWRKAHRSNDQGGSCVELAALTGAIGVRDSKDPDGPRLLLRPTEFNALLAELKQQ</sequence>
<organism evidence="2 3">
    <name type="scientific">Actinomadura meyerae</name>
    <dbReference type="NCBI Taxonomy" id="240840"/>
    <lineage>
        <taxon>Bacteria</taxon>
        <taxon>Bacillati</taxon>
        <taxon>Actinomycetota</taxon>
        <taxon>Actinomycetes</taxon>
        <taxon>Streptosporangiales</taxon>
        <taxon>Thermomonosporaceae</taxon>
        <taxon>Actinomadura</taxon>
    </lineage>
</organism>
<accession>A0A239FR23</accession>
<evidence type="ECO:0000313" key="2">
    <source>
        <dbReference type="EMBL" id="SNS59351.1"/>
    </source>
</evidence>
<dbReference type="Proteomes" id="UP000198318">
    <property type="component" value="Unassembled WGS sequence"/>
</dbReference>
<proteinExistence type="predicted"/>
<evidence type="ECO:0000259" key="1">
    <source>
        <dbReference type="Pfam" id="PF04149"/>
    </source>
</evidence>
<evidence type="ECO:0000313" key="3">
    <source>
        <dbReference type="Proteomes" id="UP000198318"/>
    </source>
</evidence>
<dbReference type="AlphaFoldDB" id="A0A239FR23"/>
<keyword evidence="3" id="KW-1185">Reference proteome</keyword>
<reference evidence="2 3" key="1">
    <citation type="submission" date="2017-06" db="EMBL/GenBank/DDBJ databases">
        <authorList>
            <person name="Kim H.J."/>
            <person name="Triplett B.A."/>
        </authorList>
    </citation>
    <scope>NUCLEOTIDE SEQUENCE [LARGE SCALE GENOMIC DNA]</scope>
    <source>
        <strain evidence="2 3">DSM 44715</strain>
    </source>
</reference>